<comment type="caution">
    <text evidence="3">The sequence shown here is derived from an EMBL/GenBank/DDBJ whole genome shotgun (WGS) entry which is preliminary data.</text>
</comment>
<dbReference type="InterPro" id="IPR051610">
    <property type="entry name" value="GPI/OXD"/>
</dbReference>
<dbReference type="Pfam" id="PF07883">
    <property type="entry name" value="Cupin_2"/>
    <property type="match status" value="1"/>
</dbReference>
<accession>A0A1E2S146</accession>
<sequence length="122" mass="13500">MLSATLGLTQFGVNQVTLEPRFASSQRHWHVVEDEFVIILAGEVVLVTDAGETVLHAGMCAGFPAGRADGHRLINRSDSQAVYLEVGTRAADEEVLYSDIDMRARKEDGRFVYTRKSGEPYE</sequence>
<feature type="domain" description="Cupin type-2" evidence="2">
    <location>
        <begin position="16"/>
        <end position="86"/>
    </location>
</feature>
<dbReference type="PANTHER" id="PTHR35848:SF9">
    <property type="entry name" value="SLL1358 PROTEIN"/>
    <property type="match status" value="1"/>
</dbReference>
<dbReference type="RefSeq" id="WP_342586605.1">
    <property type="nucleotide sequence ID" value="NZ_MASI01000001.1"/>
</dbReference>
<evidence type="ECO:0000313" key="4">
    <source>
        <dbReference type="Proteomes" id="UP000095087"/>
    </source>
</evidence>
<dbReference type="Proteomes" id="UP000095087">
    <property type="component" value="Unassembled WGS sequence"/>
</dbReference>
<dbReference type="InterPro" id="IPR013096">
    <property type="entry name" value="Cupin_2"/>
</dbReference>
<keyword evidence="4" id="KW-1185">Reference proteome</keyword>
<dbReference type="CDD" id="cd02224">
    <property type="entry name" value="cupin_SPO2919-like"/>
    <property type="match status" value="1"/>
</dbReference>
<dbReference type="AlphaFoldDB" id="A0A1E2S146"/>
<dbReference type="EMBL" id="MASI01000001">
    <property type="protein sequence ID" value="ODA68216.1"/>
    <property type="molecule type" value="Genomic_DNA"/>
</dbReference>
<protein>
    <submittedName>
        <fullName evidence="3">Cupin domain protein</fullName>
    </submittedName>
</protein>
<dbReference type="Gene3D" id="2.60.120.10">
    <property type="entry name" value="Jelly Rolls"/>
    <property type="match status" value="1"/>
</dbReference>
<dbReference type="SUPFAM" id="SSF51182">
    <property type="entry name" value="RmlC-like cupins"/>
    <property type="match status" value="1"/>
</dbReference>
<dbReference type="GO" id="GO:0046872">
    <property type="term" value="F:metal ion binding"/>
    <property type="evidence" value="ECO:0007669"/>
    <property type="project" value="UniProtKB-KW"/>
</dbReference>
<name>A0A1E2S146_9HYPH</name>
<dbReference type="InterPro" id="IPR014710">
    <property type="entry name" value="RmlC-like_jellyroll"/>
</dbReference>
<evidence type="ECO:0000256" key="1">
    <source>
        <dbReference type="ARBA" id="ARBA00022723"/>
    </source>
</evidence>
<evidence type="ECO:0000259" key="2">
    <source>
        <dbReference type="Pfam" id="PF07883"/>
    </source>
</evidence>
<dbReference type="InterPro" id="IPR011051">
    <property type="entry name" value="RmlC_Cupin_sf"/>
</dbReference>
<dbReference type="PANTHER" id="PTHR35848">
    <property type="entry name" value="OXALATE-BINDING PROTEIN"/>
    <property type="match status" value="1"/>
</dbReference>
<proteinExistence type="predicted"/>
<organism evidence="3 4">
    <name type="scientific">Methyloligella halotolerans</name>
    <dbReference type="NCBI Taxonomy" id="1177755"/>
    <lineage>
        <taxon>Bacteria</taxon>
        <taxon>Pseudomonadati</taxon>
        <taxon>Pseudomonadota</taxon>
        <taxon>Alphaproteobacteria</taxon>
        <taxon>Hyphomicrobiales</taxon>
        <taxon>Hyphomicrobiaceae</taxon>
        <taxon>Methyloligella</taxon>
    </lineage>
</organism>
<evidence type="ECO:0000313" key="3">
    <source>
        <dbReference type="EMBL" id="ODA68216.1"/>
    </source>
</evidence>
<gene>
    <name evidence="3" type="ORF">A7A08_00033</name>
</gene>
<reference evidence="3 4" key="1">
    <citation type="submission" date="2016-07" db="EMBL/GenBank/DDBJ databases">
        <title>Draft genome sequence of Methyloligella halotolerans C2T (VKM B-2706T=CCUG 61687T=DSM 25045T), a halotolerant polyhydroxybutyrate accumulating methylotroph.</title>
        <authorList>
            <person name="Vasilenko O.V."/>
            <person name="Doronina N.V."/>
            <person name="Poroshina M.N."/>
            <person name="Tarlachkov S.V."/>
            <person name="Trotsenko Y.A."/>
        </authorList>
    </citation>
    <scope>NUCLEOTIDE SEQUENCE [LARGE SCALE GENOMIC DNA]</scope>
    <source>
        <strain evidence="3 4">VKM B-2706</strain>
    </source>
</reference>
<dbReference type="STRING" id="1177755.A7A08_00033"/>
<keyword evidence="1" id="KW-0479">Metal-binding</keyword>